<sequence length="200" mass="21148">MRTLVPFGPSNPLTRLAAVLSPAERRQFADAMLADVLRTVRAAGGDPVVLATEPVDADAPVVVDDRDLSTAVEAAIGGETAVVMADLALATPDALERLYEARGDVVVAPGRGGGTNALVVRHDGFELDYHGASYRAHRENAARVGATVEEVDSLRLGTDIDEPGDLVDLLLLGDGRAVDWLRDAGFRVREADGRAVAERE</sequence>
<evidence type="ECO:0000256" key="1">
    <source>
        <dbReference type="ARBA" id="ARBA00022679"/>
    </source>
</evidence>
<dbReference type="RefSeq" id="WP_188975501.1">
    <property type="nucleotide sequence ID" value="NZ_BMPG01000001.1"/>
</dbReference>
<gene>
    <name evidence="5" type="primary">cofC</name>
    <name evidence="6" type="ORF">GCM10009039_05000</name>
</gene>
<dbReference type="Proteomes" id="UP000607197">
    <property type="component" value="Unassembled WGS sequence"/>
</dbReference>
<dbReference type="Pfam" id="PF01983">
    <property type="entry name" value="CofC"/>
    <property type="match status" value="1"/>
</dbReference>
<dbReference type="EMBL" id="BMPG01000001">
    <property type="protein sequence ID" value="GGL49872.1"/>
    <property type="molecule type" value="Genomic_DNA"/>
</dbReference>
<keyword evidence="1 5" id="KW-0808">Transferase</keyword>
<organism evidence="6 7">
    <name type="scientific">Halocalculus aciditolerans</name>
    <dbReference type="NCBI Taxonomy" id="1383812"/>
    <lineage>
        <taxon>Archaea</taxon>
        <taxon>Methanobacteriati</taxon>
        <taxon>Methanobacteriota</taxon>
        <taxon>Stenosarchaea group</taxon>
        <taxon>Halobacteria</taxon>
        <taxon>Halobacteriales</taxon>
        <taxon>Halobacteriaceae</taxon>
        <taxon>Halocalculus</taxon>
    </lineage>
</organism>
<keyword evidence="2 5" id="KW-0548">Nucleotidyltransferase</keyword>
<comment type="pathway">
    <text evidence="5">Cofactor biosynthesis; coenzyme F420 biosynthesis.</text>
</comment>
<accession>A0A830F8G5</accession>
<keyword evidence="3 5" id="KW-0547">Nucleotide-binding</keyword>
<keyword evidence="4 5" id="KW-0342">GTP-binding</keyword>
<keyword evidence="7" id="KW-1185">Reference proteome</keyword>
<reference evidence="6" key="2">
    <citation type="submission" date="2020-09" db="EMBL/GenBank/DDBJ databases">
        <authorList>
            <person name="Sun Q."/>
            <person name="Ohkuma M."/>
        </authorList>
    </citation>
    <scope>NUCLEOTIDE SEQUENCE</scope>
    <source>
        <strain evidence="6">JCM 19596</strain>
    </source>
</reference>
<evidence type="ECO:0000313" key="7">
    <source>
        <dbReference type="Proteomes" id="UP000607197"/>
    </source>
</evidence>
<protein>
    <recommendedName>
        <fullName evidence="5">2-phospho-L-lactate guanylyltransferase</fullName>
        <shortName evidence="5">LP guanylyltransferase</shortName>
        <ecNumber evidence="5">2.7.7.68</ecNumber>
    </recommendedName>
</protein>
<dbReference type="InterPro" id="IPR002835">
    <property type="entry name" value="CofC"/>
</dbReference>
<dbReference type="SUPFAM" id="SSF53448">
    <property type="entry name" value="Nucleotide-diphospho-sugar transferases"/>
    <property type="match status" value="1"/>
</dbReference>
<comment type="caution">
    <text evidence="6">The sequence shown here is derived from an EMBL/GenBank/DDBJ whole genome shotgun (WGS) entry which is preliminary data.</text>
</comment>
<dbReference type="Gene3D" id="6.10.140.50">
    <property type="match status" value="1"/>
</dbReference>
<dbReference type="OrthoDB" id="11179at2157"/>
<dbReference type="Gene3D" id="3.90.550.10">
    <property type="entry name" value="Spore Coat Polysaccharide Biosynthesis Protein SpsA, Chain A"/>
    <property type="match status" value="1"/>
</dbReference>
<comment type="subunit">
    <text evidence="5">Homodimer.</text>
</comment>
<comment type="catalytic activity">
    <reaction evidence="5">
        <text>(2S)-2-phospholactate + GTP + H(+) = (2S)-lactyl-2-diphospho-5'-guanosine + diphosphate</text>
        <dbReference type="Rhea" id="RHEA:63424"/>
        <dbReference type="ChEBI" id="CHEBI:15378"/>
        <dbReference type="ChEBI" id="CHEBI:33019"/>
        <dbReference type="ChEBI" id="CHEBI:37565"/>
        <dbReference type="ChEBI" id="CHEBI:59435"/>
        <dbReference type="ChEBI" id="CHEBI:59906"/>
        <dbReference type="EC" id="2.7.7.68"/>
    </reaction>
</comment>
<dbReference type="EC" id="2.7.7.68" evidence="5"/>
<evidence type="ECO:0000256" key="2">
    <source>
        <dbReference type="ARBA" id="ARBA00022695"/>
    </source>
</evidence>
<proteinExistence type="inferred from homology"/>
<evidence type="ECO:0000313" key="6">
    <source>
        <dbReference type="EMBL" id="GGL49872.1"/>
    </source>
</evidence>
<name>A0A830F8G5_9EURY</name>
<reference evidence="6" key="1">
    <citation type="journal article" date="2014" name="Int. J. Syst. Evol. Microbiol.">
        <title>Complete genome sequence of Corynebacterium casei LMG S-19264T (=DSM 44701T), isolated from a smear-ripened cheese.</title>
        <authorList>
            <consortium name="US DOE Joint Genome Institute (JGI-PGF)"/>
            <person name="Walter F."/>
            <person name="Albersmeier A."/>
            <person name="Kalinowski J."/>
            <person name="Ruckert C."/>
        </authorList>
    </citation>
    <scope>NUCLEOTIDE SEQUENCE</scope>
    <source>
        <strain evidence="6">JCM 19596</strain>
    </source>
</reference>
<dbReference type="InterPro" id="IPR029044">
    <property type="entry name" value="Nucleotide-diphossugar_trans"/>
</dbReference>
<evidence type="ECO:0000256" key="4">
    <source>
        <dbReference type="ARBA" id="ARBA00023134"/>
    </source>
</evidence>
<evidence type="ECO:0000256" key="5">
    <source>
        <dbReference type="HAMAP-Rule" id="MF_02114"/>
    </source>
</evidence>
<dbReference type="GO" id="GO:0005525">
    <property type="term" value="F:GTP binding"/>
    <property type="evidence" value="ECO:0007669"/>
    <property type="project" value="UniProtKB-KW"/>
</dbReference>
<evidence type="ECO:0000256" key="3">
    <source>
        <dbReference type="ARBA" id="ARBA00022741"/>
    </source>
</evidence>
<dbReference type="AlphaFoldDB" id="A0A830F8G5"/>
<comment type="similarity">
    <text evidence="5">Belongs to the CofC family.</text>
</comment>
<dbReference type="NCBIfam" id="TIGR03552">
    <property type="entry name" value="F420_cofC"/>
    <property type="match status" value="1"/>
</dbReference>
<dbReference type="PANTHER" id="PTHR40392">
    <property type="entry name" value="2-PHOSPHO-L-LACTATE GUANYLYLTRANSFERASE"/>
    <property type="match status" value="1"/>
</dbReference>
<comment type="function">
    <text evidence="5">Guanylyltransferase that catalyzes the activation of (2S)-2-phospholactate (2-PL) as (2S)-lactyl-2-diphospho-5'-guanosine, via the condensation of 2-PL with GTP. It is involved in the biosynthesis of coenzyme F420, a hydride carrier cofactor.</text>
</comment>
<dbReference type="HAMAP" id="MF_02114">
    <property type="entry name" value="CofC"/>
    <property type="match status" value="1"/>
</dbReference>
<dbReference type="GO" id="GO:0043814">
    <property type="term" value="F:phospholactate guanylyltransferase activity"/>
    <property type="evidence" value="ECO:0007669"/>
    <property type="project" value="UniProtKB-EC"/>
</dbReference>
<dbReference type="GO" id="GO:0052645">
    <property type="term" value="P:F420-0 metabolic process"/>
    <property type="evidence" value="ECO:0007669"/>
    <property type="project" value="UniProtKB-UniRule"/>
</dbReference>
<dbReference type="PANTHER" id="PTHR40392:SF1">
    <property type="entry name" value="2-PHOSPHO-L-LACTATE GUANYLYLTRANSFERASE"/>
    <property type="match status" value="1"/>
</dbReference>
<dbReference type="UniPathway" id="UPA00071"/>